<dbReference type="InterPro" id="IPR003439">
    <property type="entry name" value="ABC_transporter-like_ATP-bd"/>
</dbReference>
<evidence type="ECO:0000259" key="8">
    <source>
        <dbReference type="PROSITE" id="PS50893"/>
    </source>
</evidence>
<dbReference type="InterPro" id="IPR001229">
    <property type="entry name" value="Jacalin-like_lectin_dom"/>
</dbReference>
<evidence type="ECO:0000259" key="9">
    <source>
        <dbReference type="PROSITE" id="PS50929"/>
    </source>
</evidence>
<evidence type="ECO:0000256" key="7">
    <source>
        <dbReference type="SAM" id="Phobius"/>
    </source>
</evidence>
<keyword evidence="4" id="KW-0067">ATP-binding</keyword>
<dbReference type="InterPro" id="IPR039421">
    <property type="entry name" value="Type_1_exporter"/>
</dbReference>
<keyword evidence="3" id="KW-0547">Nucleotide-binding</keyword>
<dbReference type="InterPro" id="IPR027417">
    <property type="entry name" value="P-loop_NTPase"/>
</dbReference>
<dbReference type="OrthoDB" id="413516at2759"/>
<name>A0A9W7E3M4_9STRA</name>
<feature type="transmembrane region" description="Helical" evidence="7">
    <location>
        <begin position="431"/>
        <end position="458"/>
    </location>
</feature>
<evidence type="ECO:0000256" key="4">
    <source>
        <dbReference type="ARBA" id="ARBA00022840"/>
    </source>
</evidence>
<evidence type="ECO:0000256" key="3">
    <source>
        <dbReference type="ARBA" id="ARBA00022741"/>
    </source>
</evidence>
<dbReference type="PROSITE" id="PS00211">
    <property type="entry name" value="ABC_TRANSPORTER_1"/>
    <property type="match status" value="1"/>
</dbReference>
<evidence type="ECO:0000313" key="11">
    <source>
        <dbReference type="Proteomes" id="UP001165085"/>
    </source>
</evidence>
<dbReference type="InterPro" id="IPR036404">
    <property type="entry name" value="Jacalin-like_lectin_dom_sf"/>
</dbReference>
<feature type="domain" description="ABC transporter" evidence="8">
    <location>
        <begin position="622"/>
        <end position="859"/>
    </location>
</feature>
<dbReference type="PROSITE" id="PS50929">
    <property type="entry name" value="ABC_TM1F"/>
    <property type="match status" value="1"/>
</dbReference>
<dbReference type="SUPFAM" id="SSF90123">
    <property type="entry name" value="ABC transporter transmembrane region"/>
    <property type="match status" value="1"/>
</dbReference>
<reference evidence="11" key="1">
    <citation type="journal article" date="2023" name="Commun. Biol.">
        <title>Genome analysis of Parmales, the sister group of diatoms, reveals the evolutionary specialization of diatoms from phago-mixotrophs to photoautotrophs.</title>
        <authorList>
            <person name="Ban H."/>
            <person name="Sato S."/>
            <person name="Yoshikawa S."/>
            <person name="Yamada K."/>
            <person name="Nakamura Y."/>
            <person name="Ichinomiya M."/>
            <person name="Sato N."/>
            <person name="Blanc-Mathieu R."/>
            <person name="Endo H."/>
            <person name="Kuwata A."/>
            <person name="Ogata H."/>
        </authorList>
    </citation>
    <scope>NUCLEOTIDE SEQUENCE [LARGE SCALE GENOMIC DNA]</scope>
    <source>
        <strain evidence="11">NIES 3701</strain>
    </source>
</reference>
<dbReference type="GO" id="GO:0015421">
    <property type="term" value="F:ABC-type oligopeptide transporter activity"/>
    <property type="evidence" value="ECO:0007669"/>
    <property type="project" value="TreeGrafter"/>
</dbReference>
<comment type="subcellular location">
    <subcellularLocation>
        <location evidence="1">Membrane</location>
        <topology evidence="1">Multi-pass membrane protein</topology>
    </subcellularLocation>
</comment>
<evidence type="ECO:0000313" key="10">
    <source>
        <dbReference type="EMBL" id="GMH64952.1"/>
    </source>
</evidence>
<dbReference type="SMART" id="SM00382">
    <property type="entry name" value="AAA"/>
    <property type="match status" value="1"/>
</dbReference>
<dbReference type="Gene3D" id="3.40.50.300">
    <property type="entry name" value="P-loop containing nucleotide triphosphate hydrolases"/>
    <property type="match status" value="1"/>
</dbReference>
<keyword evidence="2 7" id="KW-0812">Transmembrane</keyword>
<dbReference type="InterPro" id="IPR036640">
    <property type="entry name" value="ABC1_TM_sf"/>
</dbReference>
<dbReference type="Proteomes" id="UP001165085">
    <property type="component" value="Unassembled WGS sequence"/>
</dbReference>
<gene>
    <name evidence="10" type="ORF">TrST_g9661</name>
</gene>
<comment type="caution">
    <text evidence="10">The sequence shown here is derived from an EMBL/GenBank/DDBJ whole genome shotgun (WGS) entry which is preliminary data.</text>
</comment>
<dbReference type="EMBL" id="BRXY01000098">
    <property type="protein sequence ID" value="GMH64952.1"/>
    <property type="molecule type" value="Genomic_DNA"/>
</dbReference>
<protein>
    <submittedName>
        <fullName evidence="10">Uncharacterized protein</fullName>
    </submittedName>
</protein>
<keyword evidence="5 7" id="KW-1133">Transmembrane helix</keyword>
<organism evidence="10 11">
    <name type="scientific">Triparma strigata</name>
    <dbReference type="NCBI Taxonomy" id="1606541"/>
    <lineage>
        <taxon>Eukaryota</taxon>
        <taxon>Sar</taxon>
        <taxon>Stramenopiles</taxon>
        <taxon>Ochrophyta</taxon>
        <taxon>Bolidophyceae</taxon>
        <taxon>Parmales</taxon>
        <taxon>Triparmaceae</taxon>
        <taxon>Triparma</taxon>
    </lineage>
</organism>
<proteinExistence type="predicted"/>
<feature type="domain" description="ABC transmembrane type-1" evidence="9">
    <location>
        <begin position="282"/>
        <end position="587"/>
    </location>
</feature>
<dbReference type="GO" id="GO:0005524">
    <property type="term" value="F:ATP binding"/>
    <property type="evidence" value="ECO:0007669"/>
    <property type="project" value="UniProtKB-KW"/>
</dbReference>
<keyword evidence="11" id="KW-1185">Reference proteome</keyword>
<dbReference type="GO" id="GO:0016020">
    <property type="term" value="C:membrane"/>
    <property type="evidence" value="ECO:0007669"/>
    <property type="project" value="UniProtKB-SubCell"/>
</dbReference>
<dbReference type="Pfam" id="PF00664">
    <property type="entry name" value="ABC_membrane"/>
    <property type="match status" value="1"/>
</dbReference>
<dbReference type="Pfam" id="PF01419">
    <property type="entry name" value="Jacalin"/>
    <property type="match status" value="1"/>
</dbReference>
<sequence>MCKTSANHQATKRSSSFDKDDWKENLVPYKRVAKIEIRRDTGVNLIKFVYSDGSEGLYGHDGGNKDSRTCVLAEDEYLTQVTHEQFENYYSAAAAITFVTNFGRKFEYKPRLATGLKDQLTTLKAANGNQITALNINKGHLLGIVEHPAPIPADRSKENWYVVASYNGKNDDYDLTEEEKDALGLLFGFNFENFKTLPEAKKRFNELSKAKRKGNTTVLLDCKKMCTVKYSGNPMDVVQVESEAIKLGFILGEDKTSVSISKGINTLASLLGESSDKRNFGLILSLLASSSYFDLYASLVTGKVLTMFDSSSESDDEGKFSWVNSIYCVFGDCSGEDPNQKKKALILGYFIVMVLKSFLYVLNVYFHHLACDRKNAKMRADCFEKVLSLDQAFFDTKSMTEIRGSMQVESINNTITWNIPYLIARMLKLMIATYFMVTISVELAFIAITSMIAVQIFVLTPIQRKSTAYQKNESKIRVYLDQIKDEALDMMSTIKMFSNEEHHTNNYARGQAHYSDHLFNVVFLRVLKEFTYSNAQSLSFALVLYWGIIGNAHNSVTSASLTGFFLLFSECQGVFGSLKWHWEQFERDFPSIERFVALMKEESRLAEKTVTKKLPKSTRGEIVFDDVQFEYPSRPEESALKGLSFKITPRKMTAVVGDSGAGKSTIIKMIMRMYDVREGAVYVDGQDVRDISLANLHNRISIVPQTPDLFNTSIKENIAYGLDREVSMQEIIDAAKLANCYDFIMKFSNNFDTIVGNRGTQLSVGQKQRLAIARAAIRKPQVLLLDEATSALDAENEALVSTALEKLMVGRTTVVVAHRLCTIQNADEVICMKDGAVIESGGYAELIEKKGDFFRLVQKQMTAEKNK</sequence>
<dbReference type="PANTHER" id="PTHR43394:SF1">
    <property type="entry name" value="ATP-BINDING CASSETTE SUB-FAMILY B MEMBER 10, MITOCHONDRIAL"/>
    <property type="match status" value="1"/>
</dbReference>
<dbReference type="Gene3D" id="2.100.10.30">
    <property type="entry name" value="Jacalin-like lectin domain"/>
    <property type="match status" value="1"/>
</dbReference>
<dbReference type="SUPFAM" id="SSF51101">
    <property type="entry name" value="Mannose-binding lectins"/>
    <property type="match status" value="1"/>
</dbReference>
<evidence type="ECO:0000256" key="2">
    <source>
        <dbReference type="ARBA" id="ARBA00022692"/>
    </source>
</evidence>
<dbReference type="FunFam" id="3.40.50.300:FF:001443">
    <property type="entry name" value="ABC transporter, ATP-binding protein"/>
    <property type="match status" value="1"/>
</dbReference>
<dbReference type="SUPFAM" id="SSF52540">
    <property type="entry name" value="P-loop containing nucleoside triphosphate hydrolases"/>
    <property type="match status" value="1"/>
</dbReference>
<dbReference type="InterPro" id="IPR003593">
    <property type="entry name" value="AAA+_ATPase"/>
</dbReference>
<dbReference type="GO" id="GO:0016887">
    <property type="term" value="F:ATP hydrolysis activity"/>
    <property type="evidence" value="ECO:0007669"/>
    <property type="project" value="InterPro"/>
</dbReference>
<dbReference type="AlphaFoldDB" id="A0A9W7E3M4"/>
<evidence type="ECO:0000256" key="1">
    <source>
        <dbReference type="ARBA" id="ARBA00004141"/>
    </source>
</evidence>
<evidence type="ECO:0000256" key="6">
    <source>
        <dbReference type="ARBA" id="ARBA00023136"/>
    </source>
</evidence>
<dbReference type="Pfam" id="PF00005">
    <property type="entry name" value="ABC_tran"/>
    <property type="match status" value="1"/>
</dbReference>
<dbReference type="PANTHER" id="PTHR43394">
    <property type="entry name" value="ATP-DEPENDENT PERMEASE MDL1, MITOCHONDRIAL"/>
    <property type="match status" value="1"/>
</dbReference>
<dbReference type="PROSITE" id="PS50893">
    <property type="entry name" value="ABC_TRANSPORTER_2"/>
    <property type="match status" value="1"/>
</dbReference>
<evidence type="ECO:0000256" key="5">
    <source>
        <dbReference type="ARBA" id="ARBA00022989"/>
    </source>
</evidence>
<dbReference type="InterPro" id="IPR011527">
    <property type="entry name" value="ABC1_TM_dom"/>
</dbReference>
<keyword evidence="6 7" id="KW-0472">Membrane</keyword>
<dbReference type="Gene3D" id="1.20.1560.10">
    <property type="entry name" value="ABC transporter type 1, transmembrane domain"/>
    <property type="match status" value="1"/>
</dbReference>
<accession>A0A9W7E3M4</accession>
<dbReference type="InterPro" id="IPR017871">
    <property type="entry name" value="ABC_transporter-like_CS"/>
</dbReference>
<feature type="transmembrane region" description="Helical" evidence="7">
    <location>
        <begin position="346"/>
        <end position="366"/>
    </location>
</feature>